<keyword evidence="2" id="KW-0813">Transport</keyword>
<evidence type="ECO:0000256" key="11">
    <source>
        <dbReference type="ARBA" id="ARBA00044143"/>
    </source>
</evidence>
<accession>A0ABD5PFZ8</accession>
<dbReference type="GO" id="GO:0015413">
    <property type="term" value="F:ABC-type nickel transporter activity"/>
    <property type="evidence" value="ECO:0007669"/>
    <property type="project" value="UniProtKB-EC"/>
</dbReference>
<dbReference type="EC" id="7.2.2.11" evidence="10"/>
<evidence type="ECO:0000256" key="9">
    <source>
        <dbReference type="ARBA" id="ARBA00038669"/>
    </source>
</evidence>
<dbReference type="InterPro" id="IPR003593">
    <property type="entry name" value="AAA+_ATPase"/>
</dbReference>
<keyword evidence="5 15" id="KW-0067">ATP-binding</keyword>
<keyword evidence="3" id="KW-1003">Cell membrane</keyword>
<dbReference type="InterPro" id="IPR050388">
    <property type="entry name" value="ABC_Ni/Peptide_Import"/>
</dbReference>
<dbReference type="Pfam" id="PF08352">
    <property type="entry name" value="oligo_HPY"/>
    <property type="match status" value="1"/>
</dbReference>
<evidence type="ECO:0000256" key="10">
    <source>
        <dbReference type="ARBA" id="ARBA00039098"/>
    </source>
</evidence>
<dbReference type="Pfam" id="PF00005">
    <property type="entry name" value="ABC_tran"/>
    <property type="match status" value="2"/>
</dbReference>
<dbReference type="PANTHER" id="PTHR43297">
    <property type="entry name" value="OLIGOPEPTIDE TRANSPORT ATP-BINDING PROTEIN APPD"/>
    <property type="match status" value="1"/>
</dbReference>
<comment type="catalytic activity">
    <reaction evidence="12">
        <text>Ni(2+)(out) + ATP + H2O = Ni(2+)(in) + ADP + phosphate + H(+)</text>
        <dbReference type="Rhea" id="RHEA:15557"/>
        <dbReference type="ChEBI" id="CHEBI:15377"/>
        <dbReference type="ChEBI" id="CHEBI:15378"/>
        <dbReference type="ChEBI" id="CHEBI:30616"/>
        <dbReference type="ChEBI" id="CHEBI:43474"/>
        <dbReference type="ChEBI" id="CHEBI:49786"/>
        <dbReference type="ChEBI" id="CHEBI:456216"/>
        <dbReference type="EC" id="7.2.2.11"/>
    </reaction>
    <physiologicalReaction direction="left-to-right" evidence="12">
        <dbReference type="Rhea" id="RHEA:15558"/>
    </physiologicalReaction>
</comment>
<evidence type="ECO:0000256" key="8">
    <source>
        <dbReference type="ARBA" id="ARBA00023136"/>
    </source>
</evidence>
<sequence>MSVLTDERRERTDGRPLLEISHLQTSFYTDKEVIRAVDDVSFDIHPGETVGIVGESGSGKSVTARSIMGLIESPGRIDGGAVKFRDLDTVRRFAKKYDKRTVDVTDEALAEAKGNDAETDADAFRSLVSKKDFVFVEERNGDEITAGYVDTTRAPDGAMRNVRGGGIAMVFQDPLTSLNPVYTVGNQIKESLRIHRGLSGQAATEKAIDLLEAVGIPDAARRVREYPHQFSGGMRQRAVIAMALACDPELLICDEPTTALDVTIQAQILELLDDIQEERDLGIMFITHDMGVIAEIADRVNVMYAGEIVETAGAVDLFENPRHPYTRGLLQSIPGTQGPDERLRTIEGDVPTPNEKPTYCRFAPRCPEAFDACDRVHPVPVAVNEDAADHAAACLLYPEDRSREDAVTLHDEQGKGETDAKTSGTTTGGATSDGTAADGGDTQ</sequence>
<dbReference type="InterPro" id="IPR027417">
    <property type="entry name" value="P-loop_NTPase"/>
</dbReference>
<comment type="subcellular location">
    <subcellularLocation>
        <location evidence="1">Cell membrane</location>
        <topology evidence="1">Peripheral membrane protein</topology>
    </subcellularLocation>
</comment>
<dbReference type="AlphaFoldDB" id="A0ABD5PFZ8"/>
<keyword evidence="7" id="KW-0406">Ion transport</keyword>
<evidence type="ECO:0000256" key="2">
    <source>
        <dbReference type="ARBA" id="ARBA00022448"/>
    </source>
</evidence>
<comment type="subunit">
    <text evidence="9">The complex is composed of two ATP-binding proteins (NikD and NikE), two transmembrane proteins (NikB and NikC) and a solute-binding protein (NikA).</text>
</comment>
<feature type="domain" description="ABC transporter" evidence="14">
    <location>
        <begin position="18"/>
        <end position="330"/>
    </location>
</feature>
<dbReference type="EMBL" id="JBHSDS010000008">
    <property type="protein sequence ID" value="MFC4359837.1"/>
    <property type="molecule type" value="Genomic_DNA"/>
</dbReference>
<dbReference type="PROSITE" id="PS00211">
    <property type="entry name" value="ABC_TRANSPORTER_1"/>
    <property type="match status" value="1"/>
</dbReference>
<evidence type="ECO:0000256" key="6">
    <source>
        <dbReference type="ARBA" id="ARBA00022967"/>
    </source>
</evidence>
<keyword evidence="16" id="KW-1185">Reference proteome</keyword>
<dbReference type="SUPFAM" id="SSF52540">
    <property type="entry name" value="P-loop containing nucleoside triphosphate hydrolases"/>
    <property type="match status" value="2"/>
</dbReference>
<keyword evidence="4" id="KW-0547">Nucleotide-binding</keyword>
<keyword evidence="8" id="KW-0472">Membrane</keyword>
<dbReference type="InterPro" id="IPR013563">
    <property type="entry name" value="Oligopep_ABC_C"/>
</dbReference>
<dbReference type="InterPro" id="IPR003439">
    <property type="entry name" value="ABC_transporter-like_ATP-bd"/>
</dbReference>
<dbReference type="RefSeq" id="WP_267621177.1">
    <property type="nucleotide sequence ID" value="NZ_JAODIW010000006.1"/>
</dbReference>
<keyword evidence="6" id="KW-1278">Translocase</keyword>
<feature type="compositionally biased region" description="Low complexity" evidence="13">
    <location>
        <begin position="421"/>
        <end position="443"/>
    </location>
</feature>
<dbReference type="GO" id="GO:0005886">
    <property type="term" value="C:plasma membrane"/>
    <property type="evidence" value="ECO:0007669"/>
    <property type="project" value="UniProtKB-SubCell"/>
</dbReference>
<dbReference type="GO" id="GO:0005524">
    <property type="term" value="F:ATP binding"/>
    <property type="evidence" value="ECO:0007669"/>
    <property type="project" value="UniProtKB-KW"/>
</dbReference>
<dbReference type="SMART" id="SM00382">
    <property type="entry name" value="AAA"/>
    <property type="match status" value="1"/>
</dbReference>
<dbReference type="FunFam" id="3.40.50.300:FF:000016">
    <property type="entry name" value="Oligopeptide ABC transporter ATP-binding component"/>
    <property type="match status" value="1"/>
</dbReference>
<evidence type="ECO:0000256" key="13">
    <source>
        <dbReference type="SAM" id="MobiDB-lite"/>
    </source>
</evidence>
<protein>
    <recommendedName>
        <fullName evidence="11">Nickel import system ATP-binding protein NikD</fullName>
        <ecNumber evidence="10">7.2.2.11</ecNumber>
    </recommendedName>
</protein>
<evidence type="ECO:0000313" key="16">
    <source>
        <dbReference type="Proteomes" id="UP001595921"/>
    </source>
</evidence>
<evidence type="ECO:0000256" key="3">
    <source>
        <dbReference type="ARBA" id="ARBA00022475"/>
    </source>
</evidence>
<evidence type="ECO:0000256" key="7">
    <source>
        <dbReference type="ARBA" id="ARBA00023065"/>
    </source>
</evidence>
<feature type="region of interest" description="Disordered" evidence="13">
    <location>
        <begin position="405"/>
        <end position="443"/>
    </location>
</feature>
<evidence type="ECO:0000259" key="14">
    <source>
        <dbReference type="PROSITE" id="PS50893"/>
    </source>
</evidence>
<evidence type="ECO:0000256" key="4">
    <source>
        <dbReference type="ARBA" id="ARBA00022741"/>
    </source>
</evidence>
<dbReference type="PROSITE" id="PS50893">
    <property type="entry name" value="ABC_TRANSPORTER_2"/>
    <property type="match status" value="1"/>
</dbReference>
<dbReference type="Gene3D" id="3.40.50.300">
    <property type="entry name" value="P-loop containing nucleotide triphosphate hydrolases"/>
    <property type="match status" value="1"/>
</dbReference>
<dbReference type="PANTHER" id="PTHR43297:SF13">
    <property type="entry name" value="NICKEL ABC TRANSPORTER, ATP-BINDING PROTEIN"/>
    <property type="match status" value="1"/>
</dbReference>
<dbReference type="Proteomes" id="UP001595921">
    <property type="component" value="Unassembled WGS sequence"/>
</dbReference>
<organism evidence="15 16">
    <name type="scientific">Halobium salinum</name>
    <dbReference type="NCBI Taxonomy" id="1364940"/>
    <lineage>
        <taxon>Archaea</taxon>
        <taxon>Methanobacteriati</taxon>
        <taxon>Methanobacteriota</taxon>
        <taxon>Stenosarchaea group</taxon>
        <taxon>Halobacteria</taxon>
        <taxon>Halobacteriales</taxon>
        <taxon>Haloferacaceae</taxon>
        <taxon>Halobium</taxon>
    </lineage>
</organism>
<dbReference type="CDD" id="cd03257">
    <property type="entry name" value="ABC_NikE_OppD_transporters"/>
    <property type="match status" value="1"/>
</dbReference>
<comment type="caution">
    <text evidence="15">The sequence shown here is derived from an EMBL/GenBank/DDBJ whole genome shotgun (WGS) entry which is preliminary data.</text>
</comment>
<name>A0ABD5PFZ8_9EURY</name>
<reference evidence="15 16" key="1">
    <citation type="journal article" date="2019" name="Int. J. Syst. Evol. Microbiol.">
        <title>The Global Catalogue of Microorganisms (GCM) 10K type strain sequencing project: providing services to taxonomists for standard genome sequencing and annotation.</title>
        <authorList>
            <consortium name="The Broad Institute Genomics Platform"/>
            <consortium name="The Broad Institute Genome Sequencing Center for Infectious Disease"/>
            <person name="Wu L."/>
            <person name="Ma J."/>
        </authorList>
    </citation>
    <scope>NUCLEOTIDE SEQUENCE [LARGE SCALE GENOMIC DNA]</scope>
    <source>
        <strain evidence="15 16">CGMCC 1.12553</strain>
    </source>
</reference>
<dbReference type="InterPro" id="IPR017871">
    <property type="entry name" value="ABC_transporter-like_CS"/>
</dbReference>
<evidence type="ECO:0000256" key="5">
    <source>
        <dbReference type="ARBA" id="ARBA00022840"/>
    </source>
</evidence>
<gene>
    <name evidence="15" type="ORF">ACFO0N_17975</name>
</gene>
<dbReference type="NCBIfam" id="TIGR01727">
    <property type="entry name" value="oligo_HPY"/>
    <property type="match status" value="1"/>
</dbReference>
<evidence type="ECO:0000256" key="1">
    <source>
        <dbReference type="ARBA" id="ARBA00004202"/>
    </source>
</evidence>
<proteinExistence type="predicted"/>
<feature type="compositionally biased region" description="Basic and acidic residues" evidence="13">
    <location>
        <begin position="405"/>
        <end position="420"/>
    </location>
</feature>
<evidence type="ECO:0000313" key="15">
    <source>
        <dbReference type="EMBL" id="MFC4359837.1"/>
    </source>
</evidence>
<evidence type="ECO:0000256" key="12">
    <source>
        <dbReference type="ARBA" id="ARBA00048610"/>
    </source>
</evidence>